<evidence type="ECO:0000313" key="2">
    <source>
        <dbReference type="Proteomes" id="UP000019804"/>
    </source>
</evidence>
<dbReference type="EMBL" id="KK088452">
    <property type="protein sequence ID" value="EYE90886.1"/>
    <property type="molecule type" value="Genomic_DNA"/>
</dbReference>
<dbReference type="OrthoDB" id="426293at2759"/>
<name>A0A017S217_ASPRC</name>
<accession>A0A017S217</accession>
<dbReference type="HOGENOM" id="CLU_1610404_0_0_1"/>
<reference evidence="2" key="1">
    <citation type="journal article" date="2014" name="Nat. Commun.">
        <title>Genomic adaptations of the halophilic Dead Sea filamentous fungus Eurotium rubrum.</title>
        <authorList>
            <person name="Kis-Papo T."/>
            <person name="Weig A.R."/>
            <person name="Riley R."/>
            <person name="Persoh D."/>
            <person name="Salamov A."/>
            <person name="Sun H."/>
            <person name="Lipzen A."/>
            <person name="Wasser S.P."/>
            <person name="Rambold G."/>
            <person name="Grigoriev I.V."/>
            <person name="Nevo E."/>
        </authorList>
    </citation>
    <scope>NUCLEOTIDE SEQUENCE [LARGE SCALE GENOMIC DNA]</scope>
    <source>
        <strain evidence="2">CBS 135680</strain>
    </source>
</reference>
<sequence>MVAGTSLEDTIRSRLDDELPSICESRQPVTPDNVLQQRASITPDHIPPLSTLMAAANYHSPSAIVTCCHSRNKSGQPRRDLHRATRYLGKVMNSSLKPGQSTSTTTWADPNRNRVYECKTVIAATAELGCADMVALLLEYGAILKGMGALILAAEEGKAEMVGFL</sequence>
<gene>
    <name evidence="1" type="ORF">EURHEDRAFT_381625</name>
</gene>
<dbReference type="Proteomes" id="UP000019804">
    <property type="component" value="Unassembled WGS sequence"/>
</dbReference>
<organism evidence="1 2">
    <name type="scientific">Aspergillus ruber (strain CBS 135680)</name>
    <dbReference type="NCBI Taxonomy" id="1388766"/>
    <lineage>
        <taxon>Eukaryota</taxon>
        <taxon>Fungi</taxon>
        <taxon>Dikarya</taxon>
        <taxon>Ascomycota</taxon>
        <taxon>Pezizomycotina</taxon>
        <taxon>Eurotiomycetes</taxon>
        <taxon>Eurotiomycetidae</taxon>
        <taxon>Eurotiales</taxon>
        <taxon>Aspergillaceae</taxon>
        <taxon>Aspergillus</taxon>
        <taxon>Aspergillus subgen. Aspergillus</taxon>
    </lineage>
</organism>
<protein>
    <submittedName>
        <fullName evidence="1">Uncharacterized protein</fullName>
    </submittedName>
</protein>
<dbReference type="GeneID" id="63694556"/>
<dbReference type="AlphaFoldDB" id="A0A017S217"/>
<keyword evidence="2" id="KW-1185">Reference proteome</keyword>
<dbReference type="InterPro" id="IPR036770">
    <property type="entry name" value="Ankyrin_rpt-contain_sf"/>
</dbReference>
<dbReference type="Gene3D" id="1.25.40.20">
    <property type="entry name" value="Ankyrin repeat-containing domain"/>
    <property type="match status" value="1"/>
</dbReference>
<dbReference type="STRING" id="1388766.A0A017S217"/>
<evidence type="ECO:0000313" key="1">
    <source>
        <dbReference type="EMBL" id="EYE90886.1"/>
    </source>
</evidence>
<proteinExistence type="predicted"/>
<dbReference type="RefSeq" id="XP_040634576.1">
    <property type="nucleotide sequence ID" value="XM_040779432.1"/>
</dbReference>